<feature type="compositionally biased region" description="Acidic residues" evidence="2">
    <location>
        <begin position="3483"/>
        <end position="3494"/>
    </location>
</feature>
<proteinExistence type="predicted"/>
<feature type="compositionally biased region" description="Low complexity" evidence="2">
    <location>
        <begin position="2350"/>
        <end position="2369"/>
    </location>
</feature>
<feature type="region of interest" description="Disordered" evidence="2">
    <location>
        <begin position="2341"/>
        <end position="2373"/>
    </location>
</feature>
<dbReference type="OrthoDB" id="1562405at2759"/>
<dbReference type="Gene3D" id="1.10.238.10">
    <property type="entry name" value="EF-hand"/>
    <property type="match status" value="1"/>
</dbReference>
<dbReference type="Gene3D" id="1.10.8.270">
    <property type="entry name" value="putative rabgap domain of human tbc1 domain family member 14 like domains"/>
    <property type="match status" value="1"/>
</dbReference>
<protein>
    <recommendedName>
        <fullName evidence="3">Rab-GAP TBC domain-containing protein</fullName>
    </recommendedName>
</protein>
<organism evidence="4 5">
    <name type="scientific">Dekkera bruxellensis</name>
    <name type="common">Brettanomyces custersii</name>
    <dbReference type="NCBI Taxonomy" id="5007"/>
    <lineage>
        <taxon>Eukaryota</taxon>
        <taxon>Fungi</taxon>
        <taxon>Dikarya</taxon>
        <taxon>Ascomycota</taxon>
        <taxon>Saccharomycotina</taxon>
        <taxon>Pichiomycetes</taxon>
        <taxon>Pichiales</taxon>
        <taxon>Pichiaceae</taxon>
        <taxon>Brettanomyces</taxon>
    </lineage>
</organism>
<evidence type="ECO:0000313" key="4">
    <source>
        <dbReference type="EMBL" id="QOU22669.1"/>
    </source>
</evidence>
<dbReference type="PANTHER" id="PTHR15678:SF6">
    <property type="entry name" value="BRIDGE-LIKE LIPID TRANSFER PROTEIN FAMILY MEMBER 2"/>
    <property type="match status" value="1"/>
</dbReference>
<dbReference type="Pfam" id="PF00566">
    <property type="entry name" value="RabGAP-TBC"/>
    <property type="match status" value="1"/>
</dbReference>
<name>A0A871R9W7_DEKBR</name>
<dbReference type="InterPro" id="IPR019449">
    <property type="entry name" value="FMP27_WPPW_RBG"/>
</dbReference>
<dbReference type="SUPFAM" id="SSF47473">
    <property type="entry name" value="EF-hand"/>
    <property type="match status" value="1"/>
</dbReference>
<gene>
    <name evidence="4" type="ORF">BRETT_002851</name>
</gene>
<dbReference type="SMART" id="SM00164">
    <property type="entry name" value="TBC"/>
    <property type="match status" value="1"/>
</dbReference>
<feature type="compositionally biased region" description="Polar residues" evidence="2">
    <location>
        <begin position="2540"/>
        <end position="2550"/>
    </location>
</feature>
<feature type="compositionally biased region" description="Low complexity" evidence="2">
    <location>
        <begin position="3449"/>
        <end position="3466"/>
    </location>
</feature>
<evidence type="ECO:0000313" key="5">
    <source>
        <dbReference type="Proteomes" id="UP000663131"/>
    </source>
</evidence>
<feature type="domain" description="Rab-GAP TBC" evidence="3">
    <location>
        <begin position="2816"/>
        <end position="3004"/>
    </location>
</feature>
<feature type="region of interest" description="Disordered" evidence="2">
    <location>
        <begin position="2529"/>
        <end position="2551"/>
    </location>
</feature>
<evidence type="ECO:0000256" key="1">
    <source>
        <dbReference type="SAM" id="Coils"/>
    </source>
</evidence>
<keyword evidence="1" id="KW-0175">Coiled coil</keyword>
<dbReference type="Proteomes" id="UP000663131">
    <property type="component" value="Chromosome 9"/>
</dbReference>
<dbReference type="KEGG" id="bbrx:BRETT_002851"/>
<dbReference type="InterPro" id="IPR000195">
    <property type="entry name" value="Rab-GAP-TBC_dom"/>
</dbReference>
<feature type="region of interest" description="Disordered" evidence="2">
    <location>
        <begin position="2387"/>
        <end position="2409"/>
    </location>
</feature>
<dbReference type="InterPro" id="IPR011992">
    <property type="entry name" value="EF-hand-dom_pair"/>
</dbReference>
<dbReference type="Pfam" id="PF10344">
    <property type="entry name" value="Hobbit"/>
    <property type="match status" value="1"/>
</dbReference>
<dbReference type="GeneID" id="64574775"/>
<dbReference type="SMART" id="SM01215">
    <property type="entry name" value="Fmp27_SW"/>
    <property type="match status" value="1"/>
</dbReference>
<dbReference type="PANTHER" id="PTHR15678">
    <property type="entry name" value="ANTIGEN MLAA-22-RELATED"/>
    <property type="match status" value="1"/>
</dbReference>
<dbReference type="InterPro" id="IPR045167">
    <property type="entry name" value="Hobbit"/>
</dbReference>
<reference evidence="4" key="2">
    <citation type="journal article" name="BMC Genomics">
        <title>New genome assemblies reveal patterns of domestication and adaptation across Brettanomyces (Dekkera) species.</title>
        <authorList>
            <person name="Roach M.J."/>
            <person name="Borneman A.R."/>
        </authorList>
    </citation>
    <scope>NUCLEOTIDE SEQUENCE</scope>
    <source>
        <strain evidence="4">UCD 2041</strain>
    </source>
</reference>
<feature type="compositionally biased region" description="Low complexity" evidence="2">
    <location>
        <begin position="2387"/>
        <end position="2397"/>
    </location>
</feature>
<evidence type="ECO:0000259" key="3">
    <source>
        <dbReference type="PROSITE" id="PS50086"/>
    </source>
</evidence>
<evidence type="ECO:0000256" key="2">
    <source>
        <dbReference type="SAM" id="MobiDB-lite"/>
    </source>
</evidence>
<reference evidence="4" key="1">
    <citation type="submission" date="2020-10" db="EMBL/GenBank/DDBJ databases">
        <authorList>
            <person name="Palmer J.M."/>
        </authorList>
    </citation>
    <scope>NUCLEOTIDE SEQUENCE</scope>
    <source>
        <strain evidence="4">UCD 2041</strain>
    </source>
</reference>
<dbReference type="SMART" id="SM01214">
    <property type="entry name" value="Fmp27_GFWDK"/>
    <property type="match status" value="1"/>
</dbReference>
<dbReference type="EMBL" id="CP063137">
    <property type="protein sequence ID" value="QOU22669.1"/>
    <property type="molecule type" value="Genomic_DNA"/>
</dbReference>
<dbReference type="InterPro" id="IPR035969">
    <property type="entry name" value="Rab-GAP_TBC_sf"/>
</dbReference>
<sequence>MIEFFLLLLAAYSLLLLLVNAALGRGISVKGILWLQLLYIRVSKSSFTLKMGSISLTVHPFGLLNWNKNNKFGGSLLKLNLSNIVLSLNDATSNHTDNSQTEHGQLVEKTNNENAQTHTSLTKEIQRILQILSRFYWLLPIEVSVHNFALRSCDTLMKTQGLSFCVGRVKHTGKDSRKCVTLSTQLEISGISVNEYSVLNDLKINIQLDSPLNSQELSFKNVSISVNINGLDMDIDMLSKLLSDIRLASTNKGQKIDVKVSKSSNAEKRNDLIDIVKATRISNLSVSADKIFMKYNGIDYLSDGFFFGIDSKCPELQRLLSTNFHKVAISIASLTVNPEKYPKLKLQMNFINFASLIDIRRTIFAFSHINEQDYGKHISKEDPFLVRSFFTITNFNISASLDDFLLMDSTGKETKNGPQDLHILVAEDDKYSKTSSEIGMMPDYRRSNIILLARKIRIKLQILSFAFDLLLNDNFGIEFLMDDLRLDSLASEGPTLFEPDTNYSMMKPMTLVSRTIQARIVEGKEKMTKIIELDKLDILGTVSVGRDSFYFDEMKIEINQTEVLFQDVNMFKKMAHIVKTLRSNFDMNNKNLPAVKPSNSSSQNTNTELRSNVIRNLKFHLGKIKFAACFENPVPYFNGVSQSDMNKYVRGYSFHVHDTGFDINVDSNGKDFVFDYYISRVGFYLIRDFTNERKQQLFPRFLSFNNFKCSYDTRNNSLELRIPKLDGDISIEVIWSVMFATKILTEAFIHEQNKNMSVGVKTNKKKKKSKLPRMLLRLDFLMMKLKLPSNIDLAIELDSLSVTNTTAEFRAFRVYAVNPHSTEYWSPMLIFTHGNVKYSNYGNAEPIDISFFSSRLEIPFEYVFYQTFDNARAFHKAINQIKLMFKNILFTDPNDKTFSIPIIPPSKVDKPPKIPKLRIRSKLFKFCMHDDPFEVQFTKCLLMGTVEQKIRLAKLAAFEKYREKIERKLEERYTSLKFENGRAKVPEYYKLNRNGEKQTTTTVLENDKRTQLKTDKRSHLVNEISENVDDEYDNYLKDYHQYIEIPKSRVLSNLSESWILRVINSRNSSSMKDNENSSDPRVRKEFLDKYPVMVTGDVPPLFSLSIKDLELNLDQPSFGLDKYPDFLYGVGGQIPKDTEYGILLPVHLDLYSSSVEIQLKDYPLPILAFGGGQHDKYDAIRITGDLVIAEQMYTPDEMRYNFVPFVSQYNDIHQTDNLYAFHVSRTMTNVKFISKLNTHVKSKRPAVICWASAIQPALTCMMNSFDVLSKPPIDRSPSIGFWDKIPLLFHTKWTFDCENGIDLFIKAGSSPYDYLGEAAGFLFRWSENAVLKINSTGKPEEFLRIESGKFEIDIPSFHLSSTADILLFQSEARDLYSVLKTLIKLSSKPVIWNLGFSFERNLDTKTTRHPGFAPRTKAFKPHYLVRLKNPITFKNEKDKKTHDSYSGWRSDYIHMAVTVQSKGGTYTHNSAHLTPLTFSRFFRWWNTFHESLGLPIKGGKLFSNKELISCKMKSPKFGQHLFSISYQIDLSAVKLAHIYRHAVDLRANSKVSFTGLKCLIDKLLVDIHQSKRGRVVLDKNMMEMGQALSLRMTKGILDFEGTDLRIVNSEFNETSPAGMLAKEIGLQNNESSDASFDDVSSISYSTVSQDSCFNEWYDHNDFIELDSPTVYEEIPKWKAIKMAHTPRFYYVRDLGNSSFEYPFDEVQMHTHACQIDKRNFSQEPTKIADTRIAQIRQLLDIKRSILEKEPKSKSTQLQINQLEEKLAKILQLKGNFKEGVFPRFKDLDKKDTEDAAERELSRCISSASSYVAKSIATTGTISPIHPSTYKNRFIIYNIEAVWDTRTKNLFLNYIDRVTDRRSLVFSLSHKAVKLAEDLSTKLEMDKQNMPEGEGYESELQSSTVLIEHFDQMLHDISMIEDGRAEDTYLMKFIYPQFRVSGTDNACLLAMANQIVARNVEIELAGYSAGYVDTDVPIESRWGLTVSELNLYVLERQKALKNEYQIYSPSDNIWPPSLPFEMYYSSENLKDATVIWNLTCGMLVNNPNELHIGYVAGQDNNALKENIRVAAPMVRLRANSKQYAAILDCALSLIKYQKTESQKLKQIVKKLVKFSDIGDLNQVARYIENLQQEIRQLERCKEIMRISDEDSYRKNNTAVNVELERDFLHLNALAGYLQEIKSVRYNDSYDMRQLLLTAFNVEVQLLTDDGKPFLDLIAVDSFYSTMQRPDGASQNQVCIFDFVAKDNHPAAKYKTVISRLETGGKPLCFVDWSLLPPVGGITIMQKRTIDFAPIRLQIDYRLAKEIYQFVFPNSCVKVKSAAIISSSSDDEGAVDDLFETMSTETEDSDSSTDVLSTSSSMTSGRTSNSSLIGSGKVHRSLGKILNRSSVRSTSSASVNMKKPLKENSKAVAKDNFRTDDNYAEMERRSNLYMLGNVIMINPMKLSFTFKGKGALRLINVSNMILDIPKIEFGNTLISNEEFLALLRVKILKIALKNVPRFIQSKFKSDDDDSHNKIQSEVAAASLNPDTLIDDSKMPSGSAGNSRTTSAKSRFLDPDLLEPNVERLKKIRSRHSVSRGSIANKAQQILDPGNNQKKLTKDQILCREFRIPDSETIVNESMVEVSISSSFLRYRVSHMKEIGLAPNIQNSFNGKLTLTQDYLLFMDTYNELACSFVIQLPMVKRIQRIHRAYDFAIALLTMNGLEITIKFIGIKSQCERFGQHLVSLLRKNLSVVDAISEFRKGLYSEFLLSKNRCNSLEVNGPPAGGLGWSFKFPGNTIKLKDRRKMRRWFDFFRENGRNFALVRNVTFYRLVSYGLPNKLRGEIWETCSGSIYLRYLHANEYEKILADHVDEMSQAIEEIEKDLNRSLPEYPAYQNAEGINRLRRVLSAYSWKNPDVGYCQAMNIVAAALLIYMSEEQAFWCLNVLCDKIIPGYYSKTMYGVMLDQKVFDSLVSKTLPLLDTHFKKHDIQLSIVTLPWFLSFFLSNMPLIYAFRIVDMLLLHGSRVLFQISLAIIRVNGESLLKCEEDGECIAIFKDYFTTLSDPEVSVFKQDRVRTRFDNLWEVAFREFSMVDDKTIKQLREKFSNEVFQGIEVFIKRTELRNLPKTHNLTKTQISNVYDRYYHVLMGGEGNPPDQSSCNMDFESFVIFMSQLVDWVDIDDESSKKLKFLGRLYANWSSDGIMSLATLIVGIDKLMDKDIMNSLSNFIALYDDKKDGKIGRERIIGLAEDLIFITAPWREGKLFDDITNEAIEAEIARKIVERREILKERGLDVSEDEIILPDQVRFNQQKWQGKQTERYLKSGSNFLQMIFKYAQPADDPEEPLIDLGDIPDNIKKENARHNAALDPSRPVYITASTFRMVILADETYESFFRTQFWKSFHVDDKINENVGVVDNIRGMFIHFLADGRRVAVQVRKRMDDASKAGKNSQIQNMKRDDGMQPEESSSKNTDSSSLMSSGANSNKSARKRNLFNDDKNIDSDNGEDENDEDDNFGSFVGAENDEFNEIPLGGNEMKVLHTPSEVKKEAELVRRFESTGLN</sequence>
<dbReference type="RefSeq" id="XP_041139162.1">
    <property type="nucleotide sequence ID" value="XM_041281371.1"/>
</dbReference>
<dbReference type="SUPFAM" id="SSF47923">
    <property type="entry name" value="Ypt/Rab-GAP domain of gyp1p"/>
    <property type="match status" value="2"/>
</dbReference>
<dbReference type="PROSITE" id="PS50086">
    <property type="entry name" value="TBC_RABGAP"/>
    <property type="match status" value="1"/>
</dbReference>
<feature type="region of interest" description="Disordered" evidence="2">
    <location>
        <begin position="3419"/>
        <end position="3509"/>
    </location>
</feature>
<dbReference type="InterPro" id="IPR019415">
    <property type="entry name" value="FMP27_SW_RBG"/>
</dbReference>
<dbReference type="SMART" id="SM01216">
    <property type="entry name" value="Fmp27_WPPW"/>
    <property type="match status" value="1"/>
</dbReference>
<dbReference type="Gene3D" id="1.10.472.80">
    <property type="entry name" value="Ypt/Rab-GAP domain of gyp1p, domain 3"/>
    <property type="match status" value="1"/>
</dbReference>
<dbReference type="FunFam" id="1.10.8.270:FF:000015">
    <property type="entry name" value="GTPase activating protein (Gyp2)"/>
    <property type="match status" value="1"/>
</dbReference>
<accession>A0A871R9W7</accession>
<feature type="coiled-coil region" evidence="1">
    <location>
        <begin position="2119"/>
        <end position="2146"/>
    </location>
</feature>
<dbReference type="InterPro" id="IPR019441">
    <property type="entry name" value="FMP27/BLTP2/Hobbit_GFWDK_RBG"/>
</dbReference>